<dbReference type="Proteomes" id="UP000281118">
    <property type="component" value="Unassembled WGS sequence"/>
</dbReference>
<protein>
    <submittedName>
        <fullName evidence="2">Uncharacterized protein</fullName>
    </submittedName>
</protein>
<dbReference type="OrthoDB" id="9805629at2"/>
<sequence length="62" mass="6717">MRQLKGKQSPTSTTTRTSAGASEGGMESLTTDYAVGADASRAEQEELIIYSWDRESEAAELF</sequence>
<dbReference type="AlphaFoldDB" id="A0A3S0ZIL3"/>
<evidence type="ECO:0000313" key="3">
    <source>
        <dbReference type="Proteomes" id="UP000281118"/>
    </source>
</evidence>
<name>A0A3S0ZIL3_9BURK</name>
<proteinExistence type="predicted"/>
<evidence type="ECO:0000313" key="2">
    <source>
        <dbReference type="EMBL" id="RUR70987.1"/>
    </source>
</evidence>
<evidence type="ECO:0000256" key="1">
    <source>
        <dbReference type="SAM" id="MobiDB-lite"/>
    </source>
</evidence>
<organism evidence="2 3">
    <name type="scientific">Variovorax guangxiensis</name>
    <dbReference type="NCBI Taxonomy" id="1775474"/>
    <lineage>
        <taxon>Bacteria</taxon>
        <taxon>Pseudomonadati</taxon>
        <taxon>Pseudomonadota</taxon>
        <taxon>Betaproteobacteria</taxon>
        <taxon>Burkholderiales</taxon>
        <taxon>Comamonadaceae</taxon>
        <taxon>Variovorax</taxon>
    </lineage>
</organism>
<reference evidence="2 3" key="1">
    <citation type="submission" date="2018-12" db="EMBL/GenBank/DDBJ databases">
        <title>The genome sequences of Variovorax guangxiensis DSM 27352.</title>
        <authorList>
            <person name="Gao J."/>
            <person name="Sun J."/>
        </authorList>
    </citation>
    <scope>NUCLEOTIDE SEQUENCE [LARGE SCALE GENOMIC DNA]</scope>
    <source>
        <strain evidence="2 3">DSM 27352</strain>
    </source>
</reference>
<comment type="caution">
    <text evidence="2">The sequence shown here is derived from an EMBL/GenBank/DDBJ whole genome shotgun (WGS) entry which is preliminary data.</text>
</comment>
<feature type="compositionally biased region" description="Low complexity" evidence="1">
    <location>
        <begin position="9"/>
        <end position="18"/>
    </location>
</feature>
<accession>A0A3S0ZIL3</accession>
<dbReference type="EMBL" id="RXFT01000017">
    <property type="protein sequence ID" value="RUR70987.1"/>
    <property type="molecule type" value="Genomic_DNA"/>
</dbReference>
<feature type="region of interest" description="Disordered" evidence="1">
    <location>
        <begin position="1"/>
        <end position="32"/>
    </location>
</feature>
<gene>
    <name evidence="2" type="ORF">EJP67_28430</name>
</gene>